<keyword evidence="10 11" id="KW-0472">Membrane</keyword>
<dbReference type="InterPro" id="IPR036890">
    <property type="entry name" value="HATPase_C_sf"/>
</dbReference>
<dbReference type="Pfam" id="PF00512">
    <property type="entry name" value="HisKA"/>
    <property type="match status" value="1"/>
</dbReference>
<evidence type="ECO:0000256" key="7">
    <source>
        <dbReference type="ARBA" id="ARBA00022777"/>
    </source>
</evidence>
<evidence type="ECO:0000256" key="9">
    <source>
        <dbReference type="ARBA" id="ARBA00023012"/>
    </source>
</evidence>
<feature type="domain" description="HAMP" evidence="13">
    <location>
        <begin position="189"/>
        <end position="251"/>
    </location>
</feature>
<dbReference type="EMBL" id="CP019606">
    <property type="protein sequence ID" value="AQP47266.1"/>
    <property type="molecule type" value="Genomic_DNA"/>
</dbReference>
<dbReference type="Gene3D" id="3.30.565.10">
    <property type="entry name" value="Histidine kinase-like ATPase, C-terminal domain"/>
    <property type="match status" value="1"/>
</dbReference>
<dbReference type="InterPro" id="IPR003594">
    <property type="entry name" value="HATPase_dom"/>
</dbReference>
<dbReference type="STRING" id="1332264.BW730_06880"/>
<dbReference type="KEGG" id="tes:BW730_06880"/>
<dbReference type="CDD" id="cd00082">
    <property type="entry name" value="HisKA"/>
    <property type="match status" value="1"/>
</dbReference>
<comment type="catalytic activity">
    <reaction evidence="1">
        <text>ATP + protein L-histidine = ADP + protein N-phospho-L-histidine.</text>
        <dbReference type="EC" id="2.7.13.3"/>
    </reaction>
</comment>
<keyword evidence="6 11" id="KW-0812">Transmembrane</keyword>
<dbReference type="OrthoDB" id="9786919at2"/>
<keyword evidence="15" id="KW-1185">Reference proteome</keyword>
<organism evidence="14 15">
    <name type="scientific">Tessaracoccus aquimaris</name>
    <dbReference type="NCBI Taxonomy" id="1332264"/>
    <lineage>
        <taxon>Bacteria</taxon>
        <taxon>Bacillati</taxon>
        <taxon>Actinomycetota</taxon>
        <taxon>Actinomycetes</taxon>
        <taxon>Propionibacteriales</taxon>
        <taxon>Propionibacteriaceae</taxon>
        <taxon>Tessaracoccus</taxon>
    </lineage>
</organism>
<evidence type="ECO:0000259" key="12">
    <source>
        <dbReference type="PROSITE" id="PS50109"/>
    </source>
</evidence>
<dbReference type="EC" id="2.7.13.3" evidence="3"/>
<evidence type="ECO:0000256" key="11">
    <source>
        <dbReference type="SAM" id="Phobius"/>
    </source>
</evidence>
<dbReference type="SMART" id="SM00304">
    <property type="entry name" value="HAMP"/>
    <property type="match status" value="1"/>
</dbReference>
<dbReference type="Gene3D" id="1.10.287.130">
    <property type="match status" value="1"/>
</dbReference>
<evidence type="ECO:0000256" key="5">
    <source>
        <dbReference type="ARBA" id="ARBA00022679"/>
    </source>
</evidence>
<protein>
    <recommendedName>
        <fullName evidence="3">histidine kinase</fullName>
        <ecNumber evidence="3">2.7.13.3</ecNumber>
    </recommendedName>
</protein>
<keyword evidence="8 11" id="KW-1133">Transmembrane helix</keyword>
<evidence type="ECO:0000256" key="6">
    <source>
        <dbReference type="ARBA" id="ARBA00022692"/>
    </source>
</evidence>
<keyword evidence="4" id="KW-0597">Phosphoprotein</keyword>
<dbReference type="GO" id="GO:0000155">
    <property type="term" value="F:phosphorelay sensor kinase activity"/>
    <property type="evidence" value="ECO:0007669"/>
    <property type="project" value="InterPro"/>
</dbReference>
<keyword evidence="9" id="KW-0902">Two-component regulatory system</keyword>
<reference evidence="15" key="1">
    <citation type="submission" date="2017-02" db="EMBL/GenBank/DDBJ databases">
        <title>Tessaracoccus aquaemaris sp. nov., isolated from the intestine of a Korean rockfish, Sebastes schlegelii, in a marine aquaculture pond.</title>
        <authorList>
            <person name="Tak E.J."/>
            <person name="Bae J.-W."/>
        </authorList>
    </citation>
    <scope>NUCLEOTIDE SEQUENCE [LARGE SCALE GENOMIC DNA]</scope>
    <source>
        <strain evidence="15">NSG39</strain>
    </source>
</reference>
<evidence type="ECO:0000256" key="1">
    <source>
        <dbReference type="ARBA" id="ARBA00000085"/>
    </source>
</evidence>
<dbReference type="SUPFAM" id="SSF55874">
    <property type="entry name" value="ATPase domain of HSP90 chaperone/DNA topoisomerase II/histidine kinase"/>
    <property type="match status" value="1"/>
</dbReference>
<dbReference type="AlphaFoldDB" id="A0A1Q2CME0"/>
<dbReference type="RefSeq" id="WP_077685595.1">
    <property type="nucleotide sequence ID" value="NZ_CP019606.1"/>
</dbReference>
<dbReference type="InterPro" id="IPR003660">
    <property type="entry name" value="HAMP_dom"/>
</dbReference>
<dbReference type="PROSITE" id="PS50109">
    <property type="entry name" value="HIS_KIN"/>
    <property type="match status" value="1"/>
</dbReference>
<evidence type="ECO:0000256" key="4">
    <source>
        <dbReference type="ARBA" id="ARBA00022553"/>
    </source>
</evidence>
<name>A0A1Q2CME0_9ACTN</name>
<dbReference type="FunFam" id="1.10.287.130:FF:000001">
    <property type="entry name" value="Two-component sensor histidine kinase"/>
    <property type="match status" value="1"/>
</dbReference>
<proteinExistence type="predicted"/>
<dbReference type="SUPFAM" id="SSF47384">
    <property type="entry name" value="Homodimeric domain of signal transducing histidine kinase"/>
    <property type="match status" value="1"/>
</dbReference>
<dbReference type="InterPro" id="IPR036097">
    <property type="entry name" value="HisK_dim/P_sf"/>
</dbReference>
<dbReference type="Gene3D" id="6.10.340.10">
    <property type="match status" value="1"/>
</dbReference>
<dbReference type="InterPro" id="IPR004358">
    <property type="entry name" value="Sig_transdc_His_kin-like_C"/>
</dbReference>
<evidence type="ECO:0000313" key="15">
    <source>
        <dbReference type="Proteomes" id="UP000188145"/>
    </source>
</evidence>
<evidence type="ECO:0000259" key="13">
    <source>
        <dbReference type="PROSITE" id="PS50885"/>
    </source>
</evidence>
<feature type="transmembrane region" description="Helical" evidence="11">
    <location>
        <begin position="15"/>
        <end position="35"/>
    </location>
</feature>
<dbReference type="SMART" id="SM00388">
    <property type="entry name" value="HisKA"/>
    <property type="match status" value="1"/>
</dbReference>
<evidence type="ECO:0000256" key="3">
    <source>
        <dbReference type="ARBA" id="ARBA00012438"/>
    </source>
</evidence>
<evidence type="ECO:0000256" key="8">
    <source>
        <dbReference type="ARBA" id="ARBA00022989"/>
    </source>
</evidence>
<dbReference type="CDD" id="cd00075">
    <property type="entry name" value="HATPase"/>
    <property type="match status" value="1"/>
</dbReference>
<dbReference type="Proteomes" id="UP000188145">
    <property type="component" value="Chromosome"/>
</dbReference>
<dbReference type="InterPro" id="IPR005467">
    <property type="entry name" value="His_kinase_dom"/>
</dbReference>
<dbReference type="Pfam" id="PF02518">
    <property type="entry name" value="HATPase_c"/>
    <property type="match status" value="1"/>
</dbReference>
<evidence type="ECO:0000313" key="14">
    <source>
        <dbReference type="EMBL" id="AQP47266.1"/>
    </source>
</evidence>
<dbReference type="PROSITE" id="PS50885">
    <property type="entry name" value="HAMP"/>
    <property type="match status" value="1"/>
</dbReference>
<feature type="domain" description="Histidine kinase" evidence="12">
    <location>
        <begin position="266"/>
        <end position="481"/>
    </location>
</feature>
<dbReference type="GO" id="GO:0005886">
    <property type="term" value="C:plasma membrane"/>
    <property type="evidence" value="ECO:0007669"/>
    <property type="project" value="UniProtKB-SubCell"/>
</dbReference>
<dbReference type="SMART" id="SM00387">
    <property type="entry name" value="HATPase_c"/>
    <property type="match status" value="1"/>
</dbReference>
<gene>
    <name evidence="14" type="ORF">BW730_06880</name>
</gene>
<dbReference type="InterPro" id="IPR050428">
    <property type="entry name" value="TCS_sensor_his_kinase"/>
</dbReference>
<evidence type="ECO:0000256" key="10">
    <source>
        <dbReference type="ARBA" id="ARBA00023136"/>
    </source>
</evidence>
<dbReference type="PANTHER" id="PTHR45436">
    <property type="entry name" value="SENSOR HISTIDINE KINASE YKOH"/>
    <property type="match status" value="1"/>
</dbReference>
<comment type="subcellular location">
    <subcellularLocation>
        <location evidence="2">Cell membrane</location>
    </subcellularLocation>
</comment>
<dbReference type="InterPro" id="IPR003661">
    <property type="entry name" value="HisK_dim/P_dom"/>
</dbReference>
<sequence length="490" mass="51621">MSTAVRGSLTRQLQLRVAGLTAAITVLAIAVTVGVSSDSARRQLDARLDEVMARSLEADPHGRGGPGQQLDLPGQPLGTIAILTTDGTPDGVILDKSGVHALPDAVSDALSAVSLDQKHSLSLGELGRYRVVGRPVNILTVQGVSAGRAYWGLPLDELDRSTSTLLLMGIGIGGVCVFLAWWTVGYAVRRTLVSLSRVAAVATEISGMSLSSGDVSIATRVGDADADQDNEAGQVGSAINSMLDNVESALAARQESETTLRQFVADASHELRTPLASIAGYSELLRRFRDDLPEPVSFATSRIDLEAQRMTHLVQDLLFLARLDSSPQERTRVAVDLVPIVSGVVAGMRSAYPEHSWSLEVPESAVTLGDGDLLRRAVRNILLNAAVHTPPGTKVVTRLTSDGQLRLTVSDDGPGIPAELGPRVLERFTRADSGRARNAGADSTGLGLAIVATIVRNHGGTVEVGSPARGSEFRINLPKPVAGCSQRPKT</sequence>
<keyword evidence="5" id="KW-0808">Transferase</keyword>
<evidence type="ECO:0000256" key="2">
    <source>
        <dbReference type="ARBA" id="ARBA00004236"/>
    </source>
</evidence>
<keyword evidence="7" id="KW-0418">Kinase</keyword>
<dbReference type="PANTHER" id="PTHR45436:SF5">
    <property type="entry name" value="SENSOR HISTIDINE KINASE TRCS"/>
    <property type="match status" value="1"/>
</dbReference>
<feature type="transmembrane region" description="Helical" evidence="11">
    <location>
        <begin position="165"/>
        <end position="188"/>
    </location>
</feature>
<accession>A0A1Q2CME0</accession>
<dbReference type="PRINTS" id="PR00344">
    <property type="entry name" value="BCTRLSENSOR"/>
</dbReference>